<evidence type="ECO:0000313" key="3">
    <source>
        <dbReference type="Proteomes" id="UP000007881"/>
    </source>
</evidence>
<dbReference type="HOGENOM" id="CLU_2651297_0_0_0"/>
<protein>
    <submittedName>
        <fullName evidence="2">Uncharacterized protein</fullName>
    </submittedName>
</protein>
<organism evidence="2 3">
    <name type="scientific">Phycisphaera mikurensis (strain NBRC 102666 / KCTC 22515 / FYK2301M01)</name>
    <dbReference type="NCBI Taxonomy" id="1142394"/>
    <lineage>
        <taxon>Bacteria</taxon>
        <taxon>Pseudomonadati</taxon>
        <taxon>Planctomycetota</taxon>
        <taxon>Phycisphaerae</taxon>
        <taxon>Phycisphaerales</taxon>
        <taxon>Phycisphaeraceae</taxon>
        <taxon>Phycisphaera</taxon>
    </lineage>
</organism>
<evidence type="ECO:0000313" key="2">
    <source>
        <dbReference type="EMBL" id="BAM05162.1"/>
    </source>
</evidence>
<feature type="compositionally biased region" description="Basic and acidic residues" evidence="1">
    <location>
        <begin position="63"/>
        <end position="76"/>
    </location>
</feature>
<feature type="region of interest" description="Disordered" evidence="1">
    <location>
        <begin position="1"/>
        <end position="76"/>
    </location>
</feature>
<gene>
    <name evidence="2" type="ordered locus">PSMK_30030</name>
</gene>
<dbReference type="KEGG" id="phm:PSMK_30030"/>
<keyword evidence="3" id="KW-1185">Reference proteome</keyword>
<dbReference type="AlphaFoldDB" id="I0IIS4"/>
<dbReference type="Proteomes" id="UP000007881">
    <property type="component" value="Chromosome"/>
</dbReference>
<dbReference type="STRING" id="1142394.PSMK_30030"/>
<feature type="compositionally biased region" description="Basic and acidic residues" evidence="1">
    <location>
        <begin position="36"/>
        <end position="51"/>
    </location>
</feature>
<accession>I0IIS4</accession>
<reference evidence="2 3" key="1">
    <citation type="submission" date="2012-02" db="EMBL/GenBank/DDBJ databases">
        <title>Complete genome sequence of Phycisphaera mikurensis NBRC 102666.</title>
        <authorList>
            <person name="Ankai A."/>
            <person name="Hosoyama A."/>
            <person name="Terui Y."/>
            <person name="Sekine M."/>
            <person name="Fukai R."/>
            <person name="Kato Y."/>
            <person name="Nakamura S."/>
            <person name="Yamada-Narita S."/>
            <person name="Kawakoshi A."/>
            <person name="Fukunaga Y."/>
            <person name="Yamazaki S."/>
            <person name="Fujita N."/>
        </authorList>
    </citation>
    <scope>NUCLEOTIDE SEQUENCE [LARGE SCALE GENOMIC DNA]</scope>
    <source>
        <strain evidence="3">NBRC 102666 / KCTC 22515 / FYK2301M01</strain>
    </source>
</reference>
<name>I0IIS4_PHYMF</name>
<sequence>MSGRGGGAPAGFDRRSRYRSRVGDRVRIGAVGPPRPSDRRSHGGRSGERPSRNAPAGGRRPGATRDAERPAELRPP</sequence>
<evidence type="ECO:0000256" key="1">
    <source>
        <dbReference type="SAM" id="MobiDB-lite"/>
    </source>
</evidence>
<proteinExistence type="predicted"/>
<dbReference type="EMBL" id="AP012338">
    <property type="protein sequence ID" value="BAM05162.1"/>
    <property type="molecule type" value="Genomic_DNA"/>
</dbReference>